<dbReference type="GO" id="GO:0006396">
    <property type="term" value="P:RNA processing"/>
    <property type="evidence" value="ECO:0007669"/>
    <property type="project" value="InterPro"/>
</dbReference>
<dbReference type="InterPro" id="IPR027417">
    <property type="entry name" value="P-loop_NTPase"/>
</dbReference>
<organism evidence="13">
    <name type="scientific">Sclerotinia sclerotiorum alphaflexivirus 2</name>
    <dbReference type="NCBI Taxonomy" id="3067704"/>
    <lineage>
        <taxon>Viruses</taxon>
        <taxon>Riboviria</taxon>
        <taxon>Orthornavirae</taxon>
        <taxon>Kitrinoviricota</taxon>
        <taxon>Alsuviricetes</taxon>
        <taxon>Tymovirales</taxon>
        <taxon>Alphaflexiviridae</taxon>
        <taxon>Botrexvirus</taxon>
        <taxon>Botrexvirus duosclerotiniae</taxon>
    </lineage>
</organism>
<keyword evidence="3" id="KW-0548">Nucleotidyltransferase</keyword>
<dbReference type="InterPro" id="IPR027351">
    <property type="entry name" value="(+)RNA_virus_helicase_core_dom"/>
</dbReference>
<keyword evidence="6" id="KW-0067">ATP-binding</keyword>
<dbReference type="CDD" id="cd23246">
    <property type="entry name" value="Alphaflexiviridae_RdRp"/>
    <property type="match status" value="1"/>
</dbReference>
<dbReference type="GO" id="GO:0008174">
    <property type="term" value="F:mRNA methyltransferase activity"/>
    <property type="evidence" value="ECO:0007669"/>
    <property type="project" value="UniProtKB-UniRule"/>
</dbReference>
<dbReference type="GO" id="GO:0006351">
    <property type="term" value="P:DNA-templated transcription"/>
    <property type="evidence" value="ECO:0007669"/>
    <property type="project" value="InterPro"/>
</dbReference>
<feature type="domain" description="RdRp catalytic" evidence="10">
    <location>
        <begin position="1171"/>
        <end position="1278"/>
    </location>
</feature>
<keyword evidence="4" id="KW-0547">Nucleotide-binding</keyword>
<evidence type="ECO:0000259" key="11">
    <source>
        <dbReference type="PROSITE" id="PS51657"/>
    </source>
</evidence>
<dbReference type="Pfam" id="PF01443">
    <property type="entry name" value="Viral_helicase1"/>
    <property type="match status" value="1"/>
</dbReference>
<evidence type="ECO:0000256" key="3">
    <source>
        <dbReference type="ARBA" id="ARBA00022695"/>
    </source>
</evidence>
<evidence type="ECO:0000256" key="8">
    <source>
        <dbReference type="ARBA" id="ARBA00025585"/>
    </source>
</evidence>
<evidence type="ECO:0000256" key="2">
    <source>
        <dbReference type="ARBA" id="ARBA00022679"/>
    </source>
</evidence>
<dbReference type="InterPro" id="IPR007094">
    <property type="entry name" value="RNA-dir_pol_PSvirus"/>
</dbReference>
<evidence type="ECO:0000259" key="12">
    <source>
        <dbReference type="PROSITE" id="PS51743"/>
    </source>
</evidence>
<evidence type="ECO:0000259" key="10">
    <source>
        <dbReference type="PROSITE" id="PS50507"/>
    </source>
</evidence>
<keyword evidence="1" id="KW-0696">RNA-directed RNA polymerase</keyword>
<protein>
    <submittedName>
        <fullName evidence="13">Replicase</fullName>
    </submittedName>
</protein>
<evidence type="ECO:0000313" key="13">
    <source>
        <dbReference type="EMBL" id="WLG65288.1"/>
    </source>
</evidence>
<dbReference type="InterPro" id="IPR002588">
    <property type="entry name" value="Alphavirus-like_MT_dom"/>
</dbReference>
<evidence type="ECO:0000256" key="1">
    <source>
        <dbReference type="ARBA" id="ARBA00022484"/>
    </source>
</evidence>
<dbReference type="PROSITE" id="PS51743">
    <property type="entry name" value="ALPHAVIRUS_MT"/>
    <property type="match status" value="1"/>
</dbReference>
<keyword evidence="5" id="KW-0378">Hydrolase</keyword>
<dbReference type="PROSITE" id="PS51657">
    <property type="entry name" value="PSRV_HELICASE"/>
    <property type="match status" value="1"/>
</dbReference>
<dbReference type="GO" id="GO:0005524">
    <property type="term" value="F:ATP binding"/>
    <property type="evidence" value="ECO:0007669"/>
    <property type="project" value="UniProtKB-KW"/>
</dbReference>
<name>A0AA49LNB7_9VIRU</name>
<keyword evidence="7" id="KW-0693">Viral RNA replication</keyword>
<reference evidence="13" key="1">
    <citation type="submission" date="2023-04" db="EMBL/GenBank/DDBJ databases">
        <authorList>
            <person name="Tun W."/>
            <person name="Tao X.J."/>
        </authorList>
    </citation>
    <scope>NUCLEOTIDE SEQUENCE</scope>
    <source>
        <strain evidence="13">32-9</strain>
    </source>
</reference>
<proteinExistence type="predicted"/>
<dbReference type="GO" id="GO:0016556">
    <property type="term" value="P:mRNA modification"/>
    <property type="evidence" value="ECO:0007669"/>
    <property type="project" value="InterPro"/>
</dbReference>
<dbReference type="GO" id="GO:0016787">
    <property type="term" value="F:hydrolase activity"/>
    <property type="evidence" value="ECO:0007669"/>
    <property type="project" value="UniProtKB-KW"/>
</dbReference>
<comment type="function">
    <text evidence="8">RNA replication. The central part of this protein possibly functions as an ATP-binding helicase.</text>
</comment>
<dbReference type="GO" id="GO:0039694">
    <property type="term" value="P:viral RNA genome replication"/>
    <property type="evidence" value="ECO:0007669"/>
    <property type="project" value="InterPro"/>
</dbReference>
<evidence type="ECO:0000256" key="4">
    <source>
        <dbReference type="ARBA" id="ARBA00022741"/>
    </source>
</evidence>
<evidence type="ECO:0000256" key="6">
    <source>
        <dbReference type="ARBA" id="ARBA00022840"/>
    </source>
</evidence>
<accession>A0AA49LNB7</accession>
<sequence>MPLLSDLAEGLTDPTARATANEIVLKNLQDGVKSTLTTAPYKVGKEAAAVLENIGVLTNPFSTSLHSHAADKTLENYALRQTAHHMKVFPGPYSFIQLKPAKLQHFNRGPNNHDQMVNYVHEPKDMVRFEESAVIEHIKLAHPVAFIHDTLHHMSAAQVATIFNSNPSLQTLFATCVLPVEALWRHPSAFPDLYSIDYLDAEHFCYSPGGHRGGGYVHHINSLRWLSTARIRTRKLSLVIEKLETNAAHHLFMITRRDFAPPKFFNYIPSDLVELPDVFYPGDGNVRTPYSKTLVNRMMMYCYSVKAVSMRDIWAKLRQVIPTSEIHKYEINDLVRLTNFFLVLVALNNVSDYDTLLQHGLFRRVWIKIRARIGQAMEPLVGRSQYAELLRFTRWKPFHYSLTTETKYAWHHRDKFPTAPVEKIPGFIDEWRAPVTPHTRNGLLKLSDTLGLPDDDLLEALTRLDNPEPEPAAPPVQEPETADLPPPSPPAPNTTHAPPEPGCCAKHTIFDEAFASSCAGGQLWTGAAGGLCHLCCGEEEEEPPSPPTPPPEPITRETEILNSLGFTDLKPQSGPWGPIEPLAFNPSPREAVGFDGSSPLAHQIVTFMQGMGRYVHQHRIDNLRAGAFASDGKNQRIGQLIPRQKPDWLLSYAARCESSERESFLIHVSGAGGSGKSFGLQKILRDSTYTATQCTVVVPTVELRNDWCGKVQALASARVKTYEKAMIQESSPVTIFDDFGKLPPGYIDAYMAMHPGVELYILTGDDRQSVYNVSNLQATCSQLTPEVDAFKPYCEYYVNATHRQPRRFANPLSVFSGNRHSGSVDTAAKIPDDATVLVPSSAKSLQLSEMGRRAMTYAGCQGLTVKHLVICLDKDTPLCSDRVMYTALSRASESVTFVNTYSEDPGFQEKLNCTPYLKTFLSGVAEDEHAGEEEKPKEADPVEPTVKTHIAVEAETQLLEPLIEDCEDKDTRELFSEAHGKTDLAQSDNPIIQLFPHQQAKDDALMEKTMEKRILTATTRENLKSKLDTRGLGDLLFEAYADFTHVPATRQAFDPDLWARSRARAERTYLSKTKSQIANGAPRQDPDFDDNFIALFNKSQWVKKIAKVGHAFKAGQTISSFKQEIVLQTTTMALYLRTMRDQHMPDNIFIMCEKTPGELNDFVKRKWNFEGDSYESDYEAYDQSQDAVFLNFELRKARHFGVPEEILELYSNIKCNAKTFAGVLAIMRLSGEGPTLDFNTEGNIAYDALRFKLDNNVTALYCGDDLARDRVCQERTAWKLIEPFFTLKAKPVVTPNPGFCGWRLTPYGVVKDPVQLYQSMRLGLELGKLSEILPSYSLDFAHAYALGDKVHEIFDERDMAFHQATVRVMHRLGVHPKVAGDHLPVYHVRSDKLLNRVKEKKTTVQESTHIAMRDDYTNHNGHIMTAQGDKGSASYSGGALSYLRNL</sequence>
<dbReference type="SUPFAM" id="SSF52540">
    <property type="entry name" value="P-loop containing nucleoside triphosphate hydrolases"/>
    <property type="match status" value="1"/>
</dbReference>
<dbReference type="Pfam" id="PF00978">
    <property type="entry name" value="RdRP_2"/>
    <property type="match status" value="1"/>
</dbReference>
<evidence type="ECO:0000256" key="5">
    <source>
        <dbReference type="ARBA" id="ARBA00022801"/>
    </source>
</evidence>
<dbReference type="GO" id="GO:0003968">
    <property type="term" value="F:RNA-directed RNA polymerase activity"/>
    <property type="evidence" value="ECO:0007669"/>
    <property type="project" value="UniProtKB-KW"/>
</dbReference>
<dbReference type="PROSITE" id="PS50507">
    <property type="entry name" value="RDRP_SSRNA_POS"/>
    <property type="match status" value="1"/>
</dbReference>
<feature type="region of interest" description="Disordered" evidence="9">
    <location>
        <begin position="465"/>
        <end position="500"/>
    </location>
</feature>
<dbReference type="InterPro" id="IPR043502">
    <property type="entry name" value="DNA/RNA_pol_sf"/>
</dbReference>
<dbReference type="EMBL" id="OQ865609">
    <property type="protein sequence ID" value="WLG65288.1"/>
    <property type="molecule type" value="Genomic_RNA"/>
</dbReference>
<dbReference type="GO" id="GO:0003723">
    <property type="term" value="F:RNA binding"/>
    <property type="evidence" value="ECO:0007669"/>
    <property type="project" value="InterPro"/>
</dbReference>
<dbReference type="Pfam" id="PF01660">
    <property type="entry name" value="Vmethyltransf"/>
    <property type="match status" value="1"/>
</dbReference>
<evidence type="ECO:0000256" key="9">
    <source>
        <dbReference type="SAM" id="MobiDB-lite"/>
    </source>
</evidence>
<dbReference type="SUPFAM" id="SSF56672">
    <property type="entry name" value="DNA/RNA polymerases"/>
    <property type="match status" value="1"/>
</dbReference>
<evidence type="ECO:0000256" key="7">
    <source>
        <dbReference type="ARBA" id="ARBA00022953"/>
    </source>
</evidence>
<dbReference type="Gene3D" id="3.40.50.300">
    <property type="entry name" value="P-loop containing nucleotide triphosphate hydrolases"/>
    <property type="match status" value="1"/>
</dbReference>
<keyword evidence="2" id="KW-0808">Transferase</keyword>
<dbReference type="InterPro" id="IPR001788">
    <property type="entry name" value="RNA-dep_RNA_pol_alsuvir"/>
</dbReference>
<feature type="domain" description="Alphavirus-like MT" evidence="12">
    <location>
        <begin position="59"/>
        <end position="226"/>
    </location>
</feature>
<dbReference type="CDD" id="cd18809">
    <property type="entry name" value="SF1_C_RecD"/>
    <property type="match status" value="1"/>
</dbReference>
<feature type="domain" description="(+)RNA virus helicase C-terminal" evidence="11">
    <location>
        <begin position="641"/>
        <end position="932"/>
    </location>
</feature>